<keyword evidence="3" id="KW-1185">Reference proteome</keyword>
<dbReference type="InterPro" id="IPR055754">
    <property type="entry name" value="DUF7330"/>
</dbReference>
<sequence length="220" mass="23445">MLVLPDSQGKEDSPVSVQRDAEALPLPAYEGSRLIAPPAIEAANRISVARWLGEIKETFVLDSALPVPSNDKLHLDLSVLVGEVAAEVYVVGAGTAQNDKTRMWASTTLGKTKLVLHSPQPQSRAPIAVSVSVRVGEVILLLPRSFHGPLGISGPSVGEVTLSPDLRAASTKFGDSWFFIGEWAQPEGGEGRGAVWPGDEADVESMIGTVYMGYEDEKEV</sequence>
<evidence type="ECO:0000313" key="3">
    <source>
        <dbReference type="Proteomes" id="UP001219525"/>
    </source>
</evidence>
<protein>
    <recommendedName>
        <fullName evidence="1">DUF7330 domain-containing protein</fullName>
    </recommendedName>
</protein>
<name>A0AAD6YL79_9AGAR</name>
<accession>A0AAD6YL79</accession>
<dbReference type="AlphaFoldDB" id="A0AAD6YL79"/>
<gene>
    <name evidence="2" type="ORF">GGX14DRAFT_664118</name>
</gene>
<feature type="domain" description="DUF7330" evidence="1">
    <location>
        <begin position="44"/>
        <end position="217"/>
    </location>
</feature>
<dbReference type="EMBL" id="JARJCW010000007">
    <property type="protein sequence ID" value="KAJ7222532.1"/>
    <property type="molecule type" value="Genomic_DNA"/>
</dbReference>
<organism evidence="2 3">
    <name type="scientific">Mycena pura</name>
    <dbReference type="NCBI Taxonomy" id="153505"/>
    <lineage>
        <taxon>Eukaryota</taxon>
        <taxon>Fungi</taxon>
        <taxon>Dikarya</taxon>
        <taxon>Basidiomycota</taxon>
        <taxon>Agaricomycotina</taxon>
        <taxon>Agaricomycetes</taxon>
        <taxon>Agaricomycetidae</taxon>
        <taxon>Agaricales</taxon>
        <taxon>Marasmiineae</taxon>
        <taxon>Mycenaceae</taxon>
        <taxon>Mycena</taxon>
    </lineage>
</organism>
<dbReference type="Pfam" id="PF24016">
    <property type="entry name" value="DUF7330"/>
    <property type="match status" value="1"/>
</dbReference>
<evidence type="ECO:0000259" key="1">
    <source>
        <dbReference type="Pfam" id="PF24016"/>
    </source>
</evidence>
<comment type="caution">
    <text evidence="2">The sequence shown here is derived from an EMBL/GenBank/DDBJ whole genome shotgun (WGS) entry which is preliminary data.</text>
</comment>
<reference evidence="2" key="1">
    <citation type="submission" date="2023-03" db="EMBL/GenBank/DDBJ databases">
        <title>Massive genome expansion in bonnet fungi (Mycena s.s.) driven by repeated elements and novel gene families across ecological guilds.</title>
        <authorList>
            <consortium name="Lawrence Berkeley National Laboratory"/>
            <person name="Harder C.B."/>
            <person name="Miyauchi S."/>
            <person name="Viragh M."/>
            <person name="Kuo A."/>
            <person name="Thoen E."/>
            <person name="Andreopoulos B."/>
            <person name="Lu D."/>
            <person name="Skrede I."/>
            <person name="Drula E."/>
            <person name="Henrissat B."/>
            <person name="Morin E."/>
            <person name="Kohler A."/>
            <person name="Barry K."/>
            <person name="LaButti K."/>
            <person name="Morin E."/>
            <person name="Salamov A."/>
            <person name="Lipzen A."/>
            <person name="Mereny Z."/>
            <person name="Hegedus B."/>
            <person name="Baldrian P."/>
            <person name="Stursova M."/>
            <person name="Weitz H."/>
            <person name="Taylor A."/>
            <person name="Grigoriev I.V."/>
            <person name="Nagy L.G."/>
            <person name="Martin F."/>
            <person name="Kauserud H."/>
        </authorList>
    </citation>
    <scope>NUCLEOTIDE SEQUENCE</scope>
    <source>
        <strain evidence="2">9144</strain>
    </source>
</reference>
<dbReference type="Proteomes" id="UP001219525">
    <property type="component" value="Unassembled WGS sequence"/>
</dbReference>
<proteinExistence type="predicted"/>
<evidence type="ECO:0000313" key="2">
    <source>
        <dbReference type="EMBL" id="KAJ7222532.1"/>
    </source>
</evidence>